<sequence>MSGNVIREKSFAFAVRIVKLCSLLADERREFVLSKQLLRSGTAIGALVREAEHAESKADFIHKMAIAQKEANETAYWLELLRESDLLSQKEFDSIFSDQAEIAKILASIILTSKGKKKMVNDEW</sequence>
<accession>A0A285BZ43</accession>
<gene>
    <name evidence="1" type="ORF">SAMN06296273_2047</name>
</gene>
<proteinExistence type="predicted"/>
<evidence type="ECO:0000313" key="2">
    <source>
        <dbReference type="Proteomes" id="UP000242498"/>
    </source>
</evidence>
<dbReference type="EMBL" id="LT907782">
    <property type="protein sequence ID" value="SNX60581.1"/>
    <property type="molecule type" value="Genomic_DNA"/>
</dbReference>
<dbReference type="InterPro" id="IPR036583">
    <property type="entry name" value="23S_rRNA_IVS_sf"/>
</dbReference>
<name>A0A285BZ43_9PROT</name>
<evidence type="ECO:0000313" key="1">
    <source>
        <dbReference type="EMBL" id="SNX60581.1"/>
    </source>
</evidence>
<dbReference type="NCBIfam" id="TIGR02436">
    <property type="entry name" value="four helix bundle protein"/>
    <property type="match status" value="1"/>
</dbReference>
<dbReference type="OrthoDB" id="285993at2"/>
<dbReference type="SUPFAM" id="SSF158446">
    <property type="entry name" value="IVS-encoded protein-like"/>
    <property type="match status" value="1"/>
</dbReference>
<dbReference type="InterPro" id="IPR012657">
    <property type="entry name" value="23S_rRNA-intervening_sequence"/>
</dbReference>
<organism evidence="1 2">
    <name type="scientific">Nitrosomonas ureae</name>
    <dbReference type="NCBI Taxonomy" id="44577"/>
    <lineage>
        <taxon>Bacteria</taxon>
        <taxon>Pseudomonadati</taxon>
        <taxon>Pseudomonadota</taxon>
        <taxon>Betaproteobacteria</taxon>
        <taxon>Nitrosomonadales</taxon>
        <taxon>Nitrosomonadaceae</taxon>
        <taxon>Nitrosomonas</taxon>
    </lineage>
</organism>
<dbReference type="AlphaFoldDB" id="A0A285BZ43"/>
<dbReference type="RefSeq" id="WP_096293184.1">
    <property type="nucleotide sequence ID" value="NZ_LT907782.1"/>
</dbReference>
<dbReference type="PANTHER" id="PTHR38471">
    <property type="entry name" value="FOUR HELIX BUNDLE PROTEIN"/>
    <property type="match status" value="1"/>
</dbReference>
<dbReference type="Pfam" id="PF05635">
    <property type="entry name" value="23S_rRNA_IVP"/>
    <property type="match status" value="1"/>
</dbReference>
<dbReference type="PANTHER" id="PTHR38471:SF2">
    <property type="entry name" value="FOUR HELIX BUNDLE PROTEIN"/>
    <property type="match status" value="1"/>
</dbReference>
<dbReference type="Proteomes" id="UP000242498">
    <property type="component" value="Chromosome I"/>
</dbReference>
<reference evidence="1 2" key="1">
    <citation type="submission" date="2017-08" db="EMBL/GenBank/DDBJ databases">
        <authorList>
            <person name="de Groot N.N."/>
        </authorList>
    </citation>
    <scope>NUCLEOTIDE SEQUENCE [LARGE SCALE GENOMIC DNA]</scope>
    <source>
        <strain evidence="1 2">Nm15</strain>
    </source>
</reference>
<dbReference type="PIRSF" id="PIRSF035652">
    <property type="entry name" value="CHP02436"/>
    <property type="match status" value="1"/>
</dbReference>
<dbReference type="Gene3D" id="1.20.1440.60">
    <property type="entry name" value="23S rRNA-intervening sequence"/>
    <property type="match status" value="1"/>
</dbReference>
<protein>
    <submittedName>
        <fullName evidence="1">Four helix bundle protein</fullName>
    </submittedName>
</protein>